<reference evidence="2" key="1">
    <citation type="submission" date="2014-04" db="EMBL/GenBank/DDBJ databases">
        <title>Evolutionary Origins and Diversification of the Mycorrhizal Mutualists.</title>
        <authorList>
            <consortium name="DOE Joint Genome Institute"/>
            <consortium name="Mycorrhizal Genomics Consortium"/>
            <person name="Kohler A."/>
            <person name="Kuo A."/>
            <person name="Nagy L.G."/>
            <person name="Floudas D."/>
            <person name="Copeland A."/>
            <person name="Barry K.W."/>
            <person name="Cichocki N."/>
            <person name="Veneault-Fourrey C."/>
            <person name="LaButti K."/>
            <person name="Lindquist E.A."/>
            <person name="Lipzen A."/>
            <person name="Lundell T."/>
            <person name="Morin E."/>
            <person name="Murat C."/>
            <person name="Riley R."/>
            <person name="Ohm R."/>
            <person name="Sun H."/>
            <person name="Tunlid A."/>
            <person name="Henrissat B."/>
            <person name="Grigoriev I.V."/>
            <person name="Hibbett D.S."/>
            <person name="Martin F."/>
        </authorList>
    </citation>
    <scope>NUCLEOTIDE SEQUENCE [LARGE SCALE GENOMIC DNA]</scope>
    <source>
        <strain evidence="2">FD-334 SS-4</strain>
    </source>
</reference>
<evidence type="ECO:0000313" key="2">
    <source>
        <dbReference type="Proteomes" id="UP000054270"/>
    </source>
</evidence>
<keyword evidence="2" id="KW-1185">Reference proteome</keyword>
<evidence type="ECO:0000313" key="1">
    <source>
        <dbReference type="EMBL" id="KJA25420.1"/>
    </source>
</evidence>
<accession>A0A0D2Q1K3</accession>
<proteinExistence type="predicted"/>
<dbReference type="AlphaFoldDB" id="A0A0D2Q1K3"/>
<evidence type="ECO:0008006" key="3">
    <source>
        <dbReference type="Google" id="ProtNLM"/>
    </source>
</evidence>
<name>A0A0D2Q1K3_HYPSF</name>
<organism evidence="1 2">
    <name type="scientific">Hypholoma sublateritium (strain FD-334 SS-4)</name>
    <dbReference type="NCBI Taxonomy" id="945553"/>
    <lineage>
        <taxon>Eukaryota</taxon>
        <taxon>Fungi</taxon>
        <taxon>Dikarya</taxon>
        <taxon>Basidiomycota</taxon>
        <taxon>Agaricomycotina</taxon>
        <taxon>Agaricomycetes</taxon>
        <taxon>Agaricomycetidae</taxon>
        <taxon>Agaricales</taxon>
        <taxon>Agaricineae</taxon>
        <taxon>Strophariaceae</taxon>
        <taxon>Hypholoma</taxon>
    </lineage>
</organism>
<dbReference type="OMA" id="WQVIRMA"/>
<sequence length="88" mass="10079">MSYEENGKIRIVSFNVAKNFLLVDTLLNHFVNYFKIIFLQEPAWQVIRMAPSTVSREGDDVVGAPRNPAWTMMVRPPEPGLPPRVMAY</sequence>
<dbReference type="Proteomes" id="UP000054270">
    <property type="component" value="Unassembled WGS sequence"/>
</dbReference>
<dbReference type="OrthoDB" id="3027943at2759"/>
<feature type="non-terminal residue" evidence="1">
    <location>
        <position position="88"/>
    </location>
</feature>
<protein>
    <recommendedName>
        <fullName evidence="3">Endonuclease/exonuclease/phosphatase domain-containing protein</fullName>
    </recommendedName>
</protein>
<dbReference type="EMBL" id="KN817532">
    <property type="protein sequence ID" value="KJA25420.1"/>
    <property type="molecule type" value="Genomic_DNA"/>
</dbReference>
<gene>
    <name evidence="1" type="ORF">HYPSUDRAFT_1071701</name>
</gene>